<dbReference type="Gene3D" id="2.60.120.10">
    <property type="entry name" value="Jelly Rolls"/>
    <property type="match status" value="1"/>
</dbReference>
<dbReference type="Pfam" id="PF02311">
    <property type="entry name" value="AraC_binding"/>
    <property type="match status" value="1"/>
</dbReference>
<gene>
    <name evidence="6" type="ORF">ACFOZ8_05755</name>
</gene>
<organism evidence="6 7">
    <name type="scientific">Paenibacillus xanthanilyticus</name>
    <dbReference type="NCBI Taxonomy" id="1783531"/>
    <lineage>
        <taxon>Bacteria</taxon>
        <taxon>Bacillati</taxon>
        <taxon>Bacillota</taxon>
        <taxon>Bacilli</taxon>
        <taxon>Bacillales</taxon>
        <taxon>Paenibacillaceae</taxon>
        <taxon>Paenibacillus</taxon>
    </lineage>
</organism>
<dbReference type="Pfam" id="PF12833">
    <property type="entry name" value="HTH_18"/>
    <property type="match status" value="1"/>
</dbReference>
<proteinExistence type="predicted"/>
<reference evidence="7" key="1">
    <citation type="journal article" date="2019" name="Int. J. Syst. Evol. Microbiol.">
        <title>The Global Catalogue of Microorganisms (GCM) 10K type strain sequencing project: providing services to taxonomists for standard genome sequencing and annotation.</title>
        <authorList>
            <consortium name="The Broad Institute Genomics Platform"/>
            <consortium name="The Broad Institute Genome Sequencing Center for Infectious Disease"/>
            <person name="Wu L."/>
            <person name="Ma J."/>
        </authorList>
    </citation>
    <scope>NUCLEOTIDE SEQUENCE [LARGE SCALE GENOMIC DNA]</scope>
    <source>
        <strain evidence="7">IBRC-M 10987</strain>
    </source>
</reference>
<evidence type="ECO:0000256" key="1">
    <source>
        <dbReference type="ARBA" id="ARBA00023015"/>
    </source>
</evidence>
<sequence length="289" mass="32681">MQPIRKPFRLDPLFPFELVHRGVRYSENELPDHVHDLYEIVYIHEGKGTFFIDQSLYDKAPGDLFLIPGNTVHRAFPSADDPIVSTALFFAPSFAQPVLPSEDYRPLRSFEIARQRKHYRVPLPESVRTSVEACIAAMAREWHAKASGYRHALWLQAQQVLLELARLPITAEAASPSPESALAPRWVQQALRDIDRDPVGCGGLASLSAGACVSPGHFSRVFKQLTGMNVTDYVNAKRLVRAKELLLATDDNIETIALRCGFQGMRHFYHQFRKLTGVTPLTYRRQMKA</sequence>
<dbReference type="SUPFAM" id="SSF51215">
    <property type="entry name" value="Regulatory protein AraC"/>
    <property type="match status" value="1"/>
</dbReference>
<dbReference type="PROSITE" id="PS01124">
    <property type="entry name" value="HTH_ARAC_FAMILY_2"/>
    <property type="match status" value="1"/>
</dbReference>
<keyword evidence="2" id="KW-0238">DNA-binding</keyword>
<evidence type="ECO:0000313" key="7">
    <source>
        <dbReference type="Proteomes" id="UP001595715"/>
    </source>
</evidence>
<evidence type="ECO:0000313" key="6">
    <source>
        <dbReference type="EMBL" id="MFC4099162.1"/>
    </source>
</evidence>
<keyword evidence="7" id="KW-1185">Reference proteome</keyword>
<evidence type="ECO:0000256" key="3">
    <source>
        <dbReference type="ARBA" id="ARBA00023159"/>
    </source>
</evidence>
<dbReference type="InterPro" id="IPR014710">
    <property type="entry name" value="RmlC-like_jellyroll"/>
</dbReference>
<dbReference type="EMBL" id="JBHSAM010000014">
    <property type="protein sequence ID" value="MFC4099162.1"/>
    <property type="molecule type" value="Genomic_DNA"/>
</dbReference>
<keyword evidence="4" id="KW-0804">Transcription</keyword>
<name>A0ABV8JY68_9BACL</name>
<keyword evidence="1" id="KW-0805">Transcription regulation</keyword>
<evidence type="ECO:0000256" key="4">
    <source>
        <dbReference type="ARBA" id="ARBA00023163"/>
    </source>
</evidence>
<dbReference type="SMART" id="SM00342">
    <property type="entry name" value="HTH_ARAC"/>
    <property type="match status" value="1"/>
</dbReference>
<dbReference type="InterPro" id="IPR050204">
    <property type="entry name" value="AraC_XylS_family_regulators"/>
</dbReference>
<evidence type="ECO:0000259" key="5">
    <source>
        <dbReference type="PROSITE" id="PS01124"/>
    </source>
</evidence>
<evidence type="ECO:0000256" key="2">
    <source>
        <dbReference type="ARBA" id="ARBA00023125"/>
    </source>
</evidence>
<dbReference type="InterPro" id="IPR037923">
    <property type="entry name" value="HTH-like"/>
</dbReference>
<dbReference type="SUPFAM" id="SSF46689">
    <property type="entry name" value="Homeodomain-like"/>
    <property type="match status" value="2"/>
</dbReference>
<dbReference type="InterPro" id="IPR018062">
    <property type="entry name" value="HTH_AraC-typ_CS"/>
</dbReference>
<feature type="domain" description="HTH araC/xylS-type" evidence="5">
    <location>
        <begin position="188"/>
        <end position="286"/>
    </location>
</feature>
<dbReference type="RefSeq" id="WP_377717850.1">
    <property type="nucleotide sequence ID" value="NZ_JBHSAM010000014.1"/>
</dbReference>
<protein>
    <submittedName>
        <fullName evidence="6">AraC family transcriptional regulator</fullName>
    </submittedName>
</protein>
<dbReference type="InterPro" id="IPR018060">
    <property type="entry name" value="HTH_AraC"/>
</dbReference>
<keyword evidence="3" id="KW-0010">Activator</keyword>
<dbReference type="PROSITE" id="PS00041">
    <property type="entry name" value="HTH_ARAC_FAMILY_1"/>
    <property type="match status" value="1"/>
</dbReference>
<accession>A0ABV8JY68</accession>
<dbReference type="InterPro" id="IPR009057">
    <property type="entry name" value="Homeodomain-like_sf"/>
</dbReference>
<dbReference type="Proteomes" id="UP001595715">
    <property type="component" value="Unassembled WGS sequence"/>
</dbReference>
<dbReference type="Gene3D" id="1.10.10.60">
    <property type="entry name" value="Homeodomain-like"/>
    <property type="match status" value="2"/>
</dbReference>
<dbReference type="PANTHER" id="PTHR46796">
    <property type="entry name" value="HTH-TYPE TRANSCRIPTIONAL ACTIVATOR RHAS-RELATED"/>
    <property type="match status" value="1"/>
</dbReference>
<dbReference type="InterPro" id="IPR003313">
    <property type="entry name" value="AraC-bd"/>
</dbReference>
<comment type="caution">
    <text evidence="6">The sequence shown here is derived from an EMBL/GenBank/DDBJ whole genome shotgun (WGS) entry which is preliminary data.</text>
</comment>